<reference evidence="2" key="1">
    <citation type="journal article" date="2019" name="Sci. Rep.">
        <title>Draft genome of Tanacetum cinerariifolium, the natural source of mosquito coil.</title>
        <authorList>
            <person name="Yamashiro T."/>
            <person name="Shiraishi A."/>
            <person name="Satake H."/>
            <person name="Nakayama K."/>
        </authorList>
    </citation>
    <scope>NUCLEOTIDE SEQUENCE</scope>
</reference>
<dbReference type="EMBL" id="BKCJ011791855">
    <property type="protein sequence ID" value="GFD53241.1"/>
    <property type="molecule type" value="Genomic_DNA"/>
</dbReference>
<dbReference type="AlphaFoldDB" id="A0A699X8U6"/>
<comment type="caution">
    <text evidence="2">The sequence shown here is derived from an EMBL/GenBank/DDBJ whole genome shotgun (WGS) entry which is preliminary data.</text>
</comment>
<gene>
    <name evidence="2" type="ORF">Tci_925210</name>
</gene>
<feature type="non-terminal residue" evidence="2">
    <location>
        <position position="38"/>
    </location>
</feature>
<organism evidence="2">
    <name type="scientific">Tanacetum cinerariifolium</name>
    <name type="common">Dalmatian daisy</name>
    <name type="synonym">Chrysanthemum cinerariifolium</name>
    <dbReference type="NCBI Taxonomy" id="118510"/>
    <lineage>
        <taxon>Eukaryota</taxon>
        <taxon>Viridiplantae</taxon>
        <taxon>Streptophyta</taxon>
        <taxon>Embryophyta</taxon>
        <taxon>Tracheophyta</taxon>
        <taxon>Spermatophyta</taxon>
        <taxon>Magnoliopsida</taxon>
        <taxon>eudicotyledons</taxon>
        <taxon>Gunneridae</taxon>
        <taxon>Pentapetalae</taxon>
        <taxon>asterids</taxon>
        <taxon>campanulids</taxon>
        <taxon>Asterales</taxon>
        <taxon>Asteraceae</taxon>
        <taxon>Asteroideae</taxon>
        <taxon>Anthemideae</taxon>
        <taxon>Anthemidinae</taxon>
        <taxon>Tanacetum</taxon>
    </lineage>
</organism>
<sequence length="38" mass="4312">NTDEEVDKQELEARYNNMAKIQEVPTADSSTDSEPVEQ</sequence>
<feature type="non-terminal residue" evidence="2">
    <location>
        <position position="1"/>
    </location>
</feature>
<proteinExistence type="predicted"/>
<protein>
    <submittedName>
        <fullName evidence="2">Uncharacterized protein</fullName>
    </submittedName>
</protein>
<name>A0A699X8U6_TANCI</name>
<feature type="compositionally biased region" description="Polar residues" evidence="1">
    <location>
        <begin position="27"/>
        <end position="38"/>
    </location>
</feature>
<accession>A0A699X8U6</accession>
<evidence type="ECO:0000256" key="1">
    <source>
        <dbReference type="SAM" id="MobiDB-lite"/>
    </source>
</evidence>
<feature type="region of interest" description="Disordered" evidence="1">
    <location>
        <begin position="16"/>
        <end position="38"/>
    </location>
</feature>
<evidence type="ECO:0000313" key="2">
    <source>
        <dbReference type="EMBL" id="GFD53241.1"/>
    </source>
</evidence>